<dbReference type="AlphaFoldDB" id="A0A853CGF5"/>
<dbReference type="SUPFAM" id="SSF49299">
    <property type="entry name" value="PKD domain"/>
    <property type="match status" value="2"/>
</dbReference>
<evidence type="ECO:0000259" key="4">
    <source>
        <dbReference type="PROSITE" id="PS50093"/>
    </source>
</evidence>
<feature type="domain" description="PKD" evidence="4">
    <location>
        <begin position="803"/>
        <end position="881"/>
    </location>
</feature>
<organism evidence="5 6">
    <name type="scientific">Petropleomorpha daqingensis</name>
    <dbReference type="NCBI Taxonomy" id="2026353"/>
    <lineage>
        <taxon>Bacteria</taxon>
        <taxon>Bacillati</taxon>
        <taxon>Actinomycetota</taxon>
        <taxon>Actinomycetes</taxon>
        <taxon>Geodermatophilales</taxon>
        <taxon>Geodermatophilaceae</taxon>
        <taxon>Petropleomorpha</taxon>
    </lineage>
</organism>
<keyword evidence="2" id="KW-1015">Disulfide bond</keyword>
<accession>A0A853CGF5</accession>
<comment type="caution">
    <text evidence="5">The sequence shown here is derived from an EMBL/GenBank/DDBJ whole genome shotgun (WGS) entry which is preliminary data.</text>
</comment>
<evidence type="ECO:0000313" key="5">
    <source>
        <dbReference type="EMBL" id="NYJ06261.1"/>
    </source>
</evidence>
<dbReference type="CDD" id="cd00146">
    <property type="entry name" value="PKD"/>
    <property type="match status" value="2"/>
</dbReference>
<protein>
    <submittedName>
        <fullName evidence="5">PKD repeat protein</fullName>
    </submittedName>
</protein>
<dbReference type="Gene3D" id="2.60.120.200">
    <property type="match status" value="1"/>
</dbReference>
<dbReference type="Pfam" id="PF13385">
    <property type="entry name" value="Laminin_G_3"/>
    <property type="match status" value="1"/>
</dbReference>
<feature type="chain" id="PRO_5032474135" evidence="3">
    <location>
        <begin position="35"/>
        <end position="1178"/>
    </location>
</feature>
<dbReference type="RefSeq" id="WP_179717249.1">
    <property type="nucleotide sequence ID" value="NZ_JACBZT010000001.1"/>
</dbReference>
<evidence type="ECO:0000256" key="3">
    <source>
        <dbReference type="SAM" id="SignalP"/>
    </source>
</evidence>
<dbReference type="SMART" id="SM00560">
    <property type="entry name" value="LamGL"/>
    <property type="match status" value="1"/>
</dbReference>
<feature type="domain" description="PKD" evidence="4">
    <location>
        <begin position="882"/>
        <end position="965"/>
    </location>
</feature>
<evidence type="ECO:0000313" key="6">
    <source>
        <dbReference type="Proteomes" id="UP000541969"/>
    </source>
</evidence>
<dbReference type="InterPro" id="IPR013320">
    <property type="entry name" value="ConA-like_dom_sf"/>
</dbReference>
<dbReference type="Pfam" id="PF18911">
    <property type="entry name" value="PKD_4"/>
    <property type="match status" value="2"/>
</dbReference>
<dbReference type="Proteomes" id="UP000541969">
    <property type="component" value="Unassembled WGS sequence"/>
</dbReference>
<evidence type="ECO:0000256" key="2">
    <source>
        <dbReference type="ARBA" id="ARBA00023157"/>
    </source>
</evidence>
<reference evidence="5 6" key="1">
    <citation type="submission" date="2020-07" db="EMBL/GenBank/DDBJ databases">
        <title>Sequencing the genomes of 1000 actinobacteria strains.</title>
        <authorList>
            <person name="Klenk H.-P."/>
        </authorList>
    </citation>
    <scope>NUCLEOTIDE SEQUENCE [LARGE SCALE GENOMIC DNA]</scope>
    <source>
        <strain evidence="5 6">DSM 104001</strain>
    </source>
</reference>
<dbReference type="InterPro" id="IPR011047">
    <property type="entry name" value="Quinoprotein_ADH-like_sf"/>
</dbReference>
<feature type="signal peptide" evidence="3">
    <location>
        <begin position="1"/>
        <end position="34"/>
    </location>
</feature>
<dbReference type="InterPro" id="IPR035986">
    <property type="entry name" value="PKD_dom_sf"/>
</dbReference>
<proteinExistence type="predicted"/>
<dbReference type="InterPro" id="IPR022409">
    <property type="entry name" value="PKD/Chitinase_dom"/>
</dbReference>
<name>A0A853CGF5_9ACTN</name>
<dbReference type="EMBL" id="JACBZT010000001">
    <property type="protein sequence ID" value="NYJ06261.1"/>
    <property type="molecule type" value="Genomic_DNA"/>
</dbReference>
<dbReference type="Gene3D" id="2.60.40.10">
    <property type="entry name" value="Immunoglobulins"/>
    <property type="match status" value="2"/>
</dbReference>
<dbReference type="GO" id="GO:0005975">
    <property type="term" value="P:carbohydrate metabolic process"/>
    <property type="evidence" value="ECO:0007669"/>
    <property type="project" value="UniProtKB-ARBA"/>
</dbReference>
<dbReference type="SMART" id="SM00089">
    <property type="entry name" value="PKD"/>
    <property type="match status" value="2"/>
</dbReference>
<evidence type="ECO:0000256" key="1">
    <source>
        <dbReference type="ARBA" id="ARBA00022729"/>
    </source>
</evidence>
<dbReference type="InterPro" id="IPR006558">
    <property type="entry name" value="LamG-like"/>
</dbReference>
<dbReference type="PROSITE" id="PS50093">
    <property type="entry name" value="PKD"/>
    <property type="match status" value="2"/>
</dbReference>
<dbReference type="InterPro" id="IPR000601">
    <property type="entry name" value="PKD_dom"/>
</dbReference>
<keyword evidence="6" id="KW-1185">Reference proteome</keyword>
<gene>
    <name evidence="5" type="ORF">GGQ55_002539</name>
</gene>
<dbReference type="InterPro" id="IPR013783">
    <property type="entry name" value="Ig-like_fold"/>
</dbReference>
<dbReference type="SUPFAM" id="SSF49899">
    <property type="entry name" value="Concanavalin A-like lectins/glucanases"/>
    <property type="match status" value="1"/>
</dbReference>
<dbReference type="SUPFAM" id="SSF50998">
    <property type="entry name" value="Quinoprotein alcohol dehydrogenase-like"/>
    <property type="match status" value="1"/>
</dbReference>
<sequence length="1178" mass="119164">MSARARIPGRRAVAVTLGLLLLSAGLGVAVPASAQADSAPATPSAATPTTVAADGLPTVQIDGVAWSQVVVGNTVYVAGKFTSARPAGSAAGTNETPRANLLAYDIRTGELVPGFAPVLDGQALVVVASPDGSRIYVGGDFTTVNGQPRRRVAAFDTATGSLVAAWHPSISSQVRAIAATADTVYLGGSITAVGSTSRTKLAAVSAADGSLLPWAPVPGPGSTASNKEPGKTAAQEATLDYDVLSLVVTGGGDQVVAAGRFDTMNGSKATGVAALDPVSGANRPFAINQMITNQGINSAIYSLSTDGSTVFGTAYDYYGPGNLEGDFQVTADGGRIIAMNTCHGDTYSSYVTGGVLYLASHEHDCSSINGFPEQNPRVNRFATAMSVAPTQTLGSASGTWSGQPGVSQLPWFPSVTAGTFTGQGQAMWSVSGAGSYVAYAGEFTAVNGVAQQGLVRFALPSIAPNKVGPTPAKGLTPTVTAPVAGLARVSWTATSDPDNEFLTYRVFRDGASTPVYTTTQSSLWWRTPTLSYADVGVAAGTHSYKITVTDPWGNKIGGGAATSVTVPAGTYTPRAYADTIRADGAQSYWPLGESSGTTALDYAGNSDLTVSGGVTPGRAGALTGDADTAFGFNGSNGLAATRTAAAAPALFTEEAWFQTSSRQGGKIMGFGTAASGLSGSYDRHVYMDGSGRVLFGVYPGSMQTVQSATGFNDGKWHHVVASLSSSGMALYLDGVLVASRTDVTTAQSYNGYFRIGGDNTWTGAKYFSGSVDEVALYSTALPADRVAAHYTLGRTGKATNAKPTASFTKTVRKATVSVDASASADPDGSIASYAWDFGDGTTASGVTAAHTYASARTFPITLRVTDDEGATATSTSSVTATPNQAPTASFTSTVTDRSVALSATAADADGTVASYAWTFGDGATATGATAAHTYAADGTYAVGLTVTDDEGATTTVTHDVSVAAPVFLASDTFNRTVASGLGTADVGGAWTMSNGTTRQSVAPGAATLRLDAAGNLTGSYLGAVSQTAADVRTSFSLSAAPTGSGASVYVTGRRVGTNLEYRARVRFLATGSVAVAITKLAGSSSEVLVGSEVTVAGLTYTPGTPVNVHLVVTGTGTTQLAATVWTGTTEPATPTVTRTDTEAALQAPGAVGLSDYLSGSATAPLAVRFTGFTVAVPR</sequence>
<keyword evidence="1 3" id="KW-0732">Signal</keyword>